<name>A0A7W7W180_9ACTN</name>
<reference evidence="7 8" key="1">
    <citation type="submission" date="2020-08" db="EMBL/GenBank/DDBJ databases">
        <title>Sequencing the genomes of 1000 actinobacteria strains.</title>
        <authorList>
            <person name="Klenk H.-P."/>
        </authorList>
    </citation>
    <scope>NUCLEOTIDE SEQUENCE [LARGE SCALE GENOMIC DNA]</scope>
    <source>
        <strain evidence="7 8">DSM 102030</strain>
    </source>
</reference>
<dbReference type="GO" id="GO:0008324">
    <property type="term" value="F:monoatomic cation transmembrane transporter activity"/>
    <property type="evidence" value="ECO:0007669"/>
    <property type="project" value="InterPro"/>
</dbReference>
<keyword evidence="4" id="KW-0812">Transmembrane</keyword>
<comment type="caution">
    <text evidence="7">The sequence shown here is derived from an EMBL/GenBank/DDBJ whole genome shotgun (WGS) entry which is preliminary data.</text>
</comment>
<evidence type="ECO:0000313" key="7">
    <source>
        <dbReference type="EMBL" id="MBB4929430.1"/>
    </source>
</evidence>
<evidence type="ECO:0000256" key="4">
    <source>
        <dbReference type="ARBA" id="ARBA00022692"/>
    </source>
</evidence>
<sequence>MNSLVWRYVSWIARICYFHVYFGMELAVSCFDVARDVILVRRSRFCAGILKFPLRCRTEFEITMMSNVITLTPGTLTLAVESTPPTLYIHCMYARDRERALESLRKFESVLLGATRIDGVVPDSVEATGHTVPDGGDR</sequence>
<dbReference type="RefSeq" id="WP_184573905.1">
    <property type="nucleotide sequence ID" value="NZ_JACHJT010000001.1"/>
</dbReference>
<dbReference type="Pfam" id="PF01899">
    <property type="entry name" value="MNHE"/>
    <property type="match status" value="1"/>
</dbReference>
<evidence type="ECO:0000256" key="3">
    <source>
        <dbReference type="ARBA" id="ARBA00022475"/>
    </source>
</evidence>
<dbReference type="InterPro" id="IPR002758">
    <property type="entry name" value="Cation_antiport_E"/>
</dbReference>
<keyword evidence="6" id="KW-0472">Membrane</keyword>
<gene>
    <name evidence="7" type="ORF">F4561_000250</name>
</gene>
<comment type="subcellular location">
    <subcellularLocation>
        <location evidence="1">Cell membrane</location>
        <topology evidence="1">Multi-pass membrane protein</topology>
    </subcellularLocation>
</comment>
<dbReference type="Proteomes" id="UP000523007">
    <property type="component" value="Unassembled WGS sequence"/>
</dbReference>
<evidence type="ECO:0000256" key="1">
    <source>
        <dbReference type="ARBA" id="ARBA00004651"/>
    </source>
</evidence>
<evidence type="ECO:0000256" key="2">
    <source>
        <dbReference type="ARBA" id="ARBA00006228"/>
    </source>
</evidence>
<dbReference type="AlphaFoldDB" id="A0A7W7W180"/>
<protein>
    <submittedName>
        <fullName evidence="7">Multicomponent Na+:H+ antiporter subunit E</fullName>
    </submittedName>
</protein>
<keyword evidence="5" id="KW-1133">Transmembrane helix</keyword>
<keyword evidence="8" id="KW-1185">Reference proteome</keyword>
<comment type="similarity">
    <text evidence="2">Belongs to the CPA3 antiporters (TC 2.A.63) subunit E family.</text>
</comment>
<dbReference type="PANTHER" id="PTHR34584">
    <property type="entry name" value="NA(+)/H(+) ANTIPORTER SUBUNIT E1"/>
    <property type="match status" value="1"/>
</dbReference>
<dbReference type="GO" id="GO:0005886">
    <property type="term" value="C:plasma membrane"/>
    <property type="evidence" value="ECO:0007669"/>
    <property type="project" value="UniProtKB-SubCell"/>
</dbReference>
<dbReference type="PANTHER" id="PTHR34584:SF1">
    <property type="entry name" value="NA(+)_H(+) ANTIPORTER SUBUNIT E1"/>
    <property type="match status" value="1"/>
</dbReference>
<evidence type="ECO:0000313" key="8">
    <source>
        <dbReference type="Proteomes" id="UP000523007"/>
    </source>
</evidence>
<evidence type="ECO:0000256" key="5">
    <source>
        <dbReference type="ARBA" id="ARBA00022989"/>
    </source>
</evidence>
<evidence type="ECO:0000256" key="6">
    <source>
        <dbReference type="ARBA" id="ARBA00023136"/>
    </source>
</evidence>
<dbReference type="EMBL" id="JACHJT010000001">
    <property type="protein sequence ID" value="MBB4929430.1"/>
    <property type="molecule type" value="Genomic_DNA"/>
</dbReference>
<accession>A0A7W7W180</accession>
<proteinExistence type="inferred from homology"/>
<keyword evidence="3" id="KW-1003">Cell membrane</keyword>
<organism evidence="7 8">
    <name type="scientific">Lipingzhangella halophila</name>
    <dbReference type="NCBI Taxonomy" id="1783352"/>
    <lineage>
        <taxon>Bacteria</taxon>
        <taxon>Bacillati</taxon>
        <taxon>Actinomycetota</taxon>
        <taxon>Actinomycetes</taxon>
        <taxon>Streptosporangiales</taxon>
        <taxon>Nocardiopsidaceae</taxon>
        <taxon>Lipingzhangella</taxon>
    </lineage>
</organism>